<accession>A0ABS9TVP5</accession>
<dbReference type="EMBL" id="JAKZBV010000001">
    <property type="protein sequence ID" value="MCH6468420.1"/>
    <property type="molecule type" value="Genomic_DNA"/>
</dbReference>
<comment type="caution">
    <text evidence="1">The sequence shown here is derived from an EMBL/GenBank/DDBJ whole genome shotgun (WGS) entry which is preliminary data.</text>
</comment>
<evidence type="ECO:0000313" key="2">
    <source>
        <dbReference type="Proteomes" id="UP001202922"/>
    </source>
</evidence>
<protein>
    <recommendedName>
        <fullName evidence="3">Adhesin domain-containing protein</fullName>
    </recommendedName>
</protein>
<evidence type="ECO:0000313" key="1">
    <source>
        <dbReference type="EMBL" id="MCH6468420.1"/>
    </source>
</evidence>
<dbReference type="Proteomes" id="UP001202922">
    <property type="component" value="Unassembled WGS sequence"/>
</dbReference>
<gene>
    <name evidence="1" type="ORF">L0M17_00210</name>
</gene>
<organism evidence="1 2">
    <name type="scientific">Sinomonas terrae</name>
    <dbReference type="NCBI Taxonomy" id="2908838"/>
    <lineage>
        <taxon>Bacteria</taxon>
        <taxon>Bacillati</taxon>
        <taxon>Actinomycetota</taxon>
        <taxon>Actinomycetes</taxon>
        <taxon>Micrococcales</taxon>
        <taxon>Micrococcaceae</taxon>
        <taxon>Sinomonas</taxon>
    </lineage>
</organism>
<sequence length="288" mass="30239">MPSYNTDGPIEAVIDLGVGHVEVLASDRSEVFAEVVPTNPGRNGDVSLAGEATIAFDGGRLRLRVPRRRNLFGPSDSVDVRVELPSGSRVDVDNAYGSVRTRGELGESSITAKYGTVTGDTIRGLVLVSPYGTVDIDRVAGRLDANLGHGQVRIGRIDGEARVRGSHGTIDLGTTGGPVEVTTSGPLTIERALDDVTAKSAHGAIRVREVTGGSIRIENGYAEVEVGVPAGLAAWLDASSLHGTVRNELTPDPEAATSGRTVELRLRSNWADVSVRRAGVGTRREATS</sequence>
<proteinExistence type="predicted"/>
<keyword evidence="2" id="KW-1185">Reference proteome</keyword>
<name>A0ABS9TVP5_9MICC</name>
<dbReference type="RefSeq" id="WP_241050103.1">
    <property type="nucleotide sequence ID" value="NZ_JAKZBV010000001.1"/>
</dbReference>
<reference evidence="1 2" key="1">
    <citation type="submission" date="2022-03" db="EMBL/GenBank/DDBJ databases">
        <title>Sinomonas sp. isolated from a soil.</title>
        <authorList>
            <person name="Han J."/>
            <person name="Kim D.-U."/>
        </authorList>
    </citation>
    <scope>NUCLEOTIDE SEQUENCE [LARGE SCALE GENOMIC DNA]</scope>
    <source>
        <strain evidence="1 2">5-5</strain>
    </source>
</reference>
<evidence type="ECO:0008006" key="3">
    <source>
        <dbReference type="Google" id="ProtNLM"/>
    </source>
</evidence>